<feature type="region of interest" description="Disordered" evidence="9">
    <location>
        <begin position="402"/>
        <end position="432"/>
    </location>
</feature>
<dbReference type="PANTHER" id="PTHR12231">
    <property type="entry name" value="CTX-RELATED TYPE I TRANSMEMBRANE PROTEIN"/>
    <property type="match status" value="1"/>
</dbReference>
<feature type="domain" description="Ig-like" evidence="10">
    <location>
        <begin position="116"/>
        <end position="207"/>
    </location>
</feature>
<dbReference type="FunCoup" id="A0A0P8XKQ0">
    <property type="interactions" value="114"/>
</dbReference>
<evidence type="ECO:0000256" key="3">
    <source>
        <dbReference type="ARBA" id="ARBA00022729"/>
    </source>
</evidence>
<evidence type="ECO:0000259" key="10">
    <source>
        <dbReference type="PROSITE" id="PS50835"/>
    </source>
</evidence>
<dbReference type="CDD" id="cd00096">
    <property type="entry name" value="Ig"/>
    <property type="match status" value="1"/>
</dbReference>
<keyword evidence="7" id="KW-0325">Glycoprotein</keyword>
<dbReference type="SMART" id="SM00409">
    <property type="entry name" value="IG"/>
    <property type="match status" value="3"/>
</dbReference>
<dbReference type="Pfam" id="PF07679">
    <property type="entry name" value="I-set"/>
    <property type="match status" value="2"/>
</dbReference>
<keyword evidence="8" id="KW-0393">Immunoglobulin domain</keyword>
<dbReference type="InterPro" id="IPR013106">
    <property type="entry name" value="Ig_V-set"/>
</dbReference>
<keyword evidence="2" id="KW-1003">Cell membrane</keyword>
<dbReference type="Pfam" id="PF13927">
    <property type="entry name" value="Ig_3"/>
    <property type="match status" value="1"/>
</dbReference>
<dbReference type="EMBL" id="CH902628">
    <property type="protein sequence ID" value="KPU75357.1"/>
    <property type="molecule type" value="Genomic_DNA"/>
</dbReference>
<evidence type="ECO:0000313" key="12">
    <source>
        <dbReference type="Proteomes" id="UP000007801"/>
    </source>
</evidence>
<keyword evidence="3" id="KW-0732">Signal</keyword>
<feature type="domain" description="Ig-like" evidence="10">
    <location>
        <begin position="218"/>
        <end position="313"/>
    </location>
</feature>
<keyword evidence="4" id="KW-0677">Repeat</keyword>
<dbReference type="SMART" id="SM00408">
    <property type="entry name" value="IGc2"/>
    <property type="match status" value="3"/>
</dbReference>
<keyword evidence="6" id="KW-1015">Disulfide bond</keyword>
<dbReference type="OrthoDB" id="10012075at2759"/>
<dbReference type="STRING" id="7217.A0A0P8XKQ0"/>
<dbReference type="InterPro" id="IPR003598">
    <property type="entry name" value="Ig_sub2"/>
</dbReference>
<dbReference type="InParanoid" id="A0A0P8XKQ0"/>
<evidence type="ECO:0000256" key="6">
    <source>
        <dbReference type="ARBA" id="ARBA00023157"/>
    </source>
</evidence>
<evidence type="ECO:0000313" key="11">
    <source>
        <dbReference type="EMBL" id="KPU75357.1"/>
    </source>
</evidence>
<dbReference type="InterPro" id="IPR003599">
    <property type="entry name" value="Ig_sub"/>
</dbReference>
<dbReference type="PANTHER" id="PTHR12231:SF265">
    <property type="entry name" value="DPR-INTERACTING PROTEIN LAMBDA"/>
    <property type="match status" value="1"/>
</dbReference>
<accession>A0A0P8XKQ0</accession>
<dbReference type="SUPFAM" id="SSF48726">
    <property type="entry name" value="Immunoglobulin"/>
    <property type="match status" value="3"/>
</dbReference>
<sequence>MIILGQSEPNDVGPEFLAQLTNFTVPQGRDVSFTCVVDNLGPYRVAWIKSDSKAILGIHTHMVSLNPRLAVTHNGHNTWKLHISRVQINDSGSYMCQVNTDPMKSQSGYLDVVVPPDILNHPTHNLEEGVSTEGGSIALECSAIGVPEPKVQWRREAGKEIILRADSREKQALKIVEGEKLILTNVHRTDMGAYNCIASNGVPPSVSKRFDVQINFPPTIKAVNQLVGAPIEREVTLECFVEVNPKPLNGWYRNEGNIKLHNSNKYNISEEMINLYTWHLNLTIKYLTKSDFGSYSCSSVNALGKSETRIRLQELRLQPKTTTIDPHVYTTAKPRRKQQPSYNKGLNEVVRAKETHFSNQMHQENALFVGGIGVSQRAKSGISDGTVESGNVMIKEAEVHTQRPIHPGSENVYRTSNSDPSPHSPWLPSKSGSLSIGTNLDIMF</sequence>
<dbReference type="FunFam" id="2.60.40.10:FF:000328">
    <property type="entry name" value="CLUMA_CG000981, isoform A"/>
    <property type="match status" value="1"/>
</dbReference>
<keyword evidence="12" id="KW-1185">Reference proteome</keyword>
<dbReference type="GO" id="GO:0043005">
    <property type="term" value="C:neuron projection"/>
    <property type="evidence" value="ECO:0007669"/>
    <property type="project" value="TreeGrafter"/>
</dbReference>
<proteinExistence type="predicted"/>
<comment type="subcellular location">
    <subcellularLocation>
        <location evidence="1">Cell membrane</location>
    </subcellularLocation>
</comment>
<dbReference type="Proteomes" id="UP000007801">
    <property type="component" value="Unassembled WGS sequence"/>
</dbReference>
<evidence type="ECO:0000256" key="7">
    <source>
        <dbReference type="ARBA" id="ARBA00023180"/>
    </source>
</evidence>
<evidence type="ECO:0000256" key="8">
    <source>
        <dbReference type="ARBA" id="ARBA00023319"/>
    </source>
</evidence>
<dbReference type="SMR" id="A0A0P8XKQ0"/>
<feature type="compositionally biased region" description="Polar residues" evidence="9">
    <location>
        <begin position="412"/>
        <end position="421"/>
    </location>
</feature>
<dbReference type="InterPro" id="IPR036179">
    <property type="entry name" value="Ig-like_dom_sf"/>
</dbReference>
<evidence type="ECO:0000256" key="4">
    <source>
        <dbReference type="ARBA" id="ARBA00022737"/>
    </source>
</evidence>
<organism evidence="11 12">
    <name type="scientific">Drosophila ananassae</name>
    <name type="common">Fruit fly</name>
    <dbReference type="NCBI Taxonomy" id="7217"/>
    <lineage>
        <taxon>Eukaryota</taxon>
        <taxon>Metazoa</taxon>
        <taxon>Ecdysozoa</taxon>
        <taxon>Arthropoda</taxon>
        <taxon>Hexapoda</taxon>
        <taxon>Insecta</taxon>
        <taxon>Pterygota</taxon>
        <taxon>Neoptera</taxon>
        <taxon>Endopterygota</taxon>
        <taxon>Diptera</taxon>
        <taxon>Brachycera</taxon>
        <taxon>Muscomorpha</taxon>
        <taxon>Ephydroidea</taxon>
        <taxon>Drosophilidae</taxon>
        <taxon>Drosophila</taxon>
        <taxon>Sophophora</taxon>
    </lineage>
</organism>
<evidence type="ECO:0000256" key="1">
    <source>
        <dbReference type="ARBA" id="ARBA00004236"/>
    </source>
</evidence>
<dbReference type="InterPro" id="IPR013783">
    <property type="entry name" value="Ig-like_fold"/>
</dbReference>
<evidence type="ECO:0000256" key="5">
    <source>
        <dbReference type="ARBA" id="ARBA00023136"/>
    </source>
</evidence>
<feature type="domain" description="Ig-like" evidence="10">
    <location>
        <begin position="14"/>
        <end position="107"/>
    </location>
</feature>
<gene>
    <name evidence="11" type="primary">Dana\GF27270</name>
    <name evidence="11" type="ORF">GF27270</name>
</gene>
<dbReference type="PROSITE" id="PS50835">
    <property type="entry name" value="IG_LIKE"/>
    <property type="match status" value="3"/>
</dbReference>
<evidence type="ECO:0000256" key="2">
    <source>
        <dbReference type="ARBA" id="ARBA00022475"/>
    </source>
</evidence>
<dbReference type="InterPro" id="IPR007110">
    <property type="entry name" value="Ig-like_dom"/>
</dbReference>
<dbReference type="InterPro" id="IPR051170">
    <property type="entry name" value="Neural/epithelial_adhesion"/>
</dbReference>
<evidence type="ECO:0000256" key="9">
    <source>
        <dbReference type="SAM" id="MobiDB-lite"/>
    </source>
</evidence>
<dbReference type="SMART" id="SM00406">
    <property type="entry name" value="IGv"/>
    <property type="match status" value="1"/>
</dbReference>
<keyword evidence="5" id="KW-0472">Membrane</keyword>
<dbReference type="Gene3D" id="2.60.40.10">
    <property type="entry name" value="Immunoglobulins"/>
    <property type="match status" value="3"/>
</dbReference>
<dbReference type="InterPro" id="IPR013098">
    <property type="entry name" value="Ig_I-set"/>
</dbReference>
<name>A0A0P8XKQ0_DROAN</name>
<protein>
    <recommendedName>
        <fullName evidence="10">Ig-like domain-containing protein</fullName>
    </recommendedName>
</protein>
<reference evidence="11 12" key="1">
    <citation type="journal article" date="2007" name="Nature">
        <title>Evolution of genes and genomes on the Drosophila phylogeny.</title>
        <authorList>
            <consortium name="Drosophila 12 Genomes Consortium"/>
            <person name="Clark A.G."/>
            <person name="Eisen M.B."/>
            <person name="Smith D.R."/>
            <person name="Bergman C.M."/>
            <person name="Oliver B."/>
            <person name="Markow T.A."/>
            <person name="Kaufman T.C."/>
            <person name="Kellis M."/>
            <person name="Gelbart W."/>
            <person name="Iyer V.N."/>
            <person name="Pollard D.A."/>
            <person name="Sackton T.B."/>
            <person name="Larracuente A.M."/>
            <person name="Singh N.D."/>
            <person name="Abad J.P."/>
            <person name="Abt D.N."/>
            <person name="Adryan B."/>
            <person name="Aguade M."/>
            <person name="Akashi H."/>
            <person name="Anderson W.W."/>
            <person name="Aquadro C.F."/>
            <person name="Ardell D.H."/>
            <person name="Arguello R."/>
            <person name="Artieri C.G."/>
            <person name="Barbash D.A."/>
            <person name="Barker D."/>
            <person name="Barsanti P."/>
            <person name="Batterham P."/>
            <person name="Batzoglou S."/>
            <person name="Begun D."/>
            <person name="Bhutkar A."/>
            <person name="Blanco E."/>
            <person name="Bosak S.A."/>
            <person name="Bradley R.K."/>
            <person name="Brand A.D."/>
            <person name="Brent M.R."/>
            <person name="Brooks A.N."/>
            <person name="Brown R.H."/>
            <person name="Butlin R.K."/>
            <person name="Caggese C."/>
            <person name="Calvi B.R."/>
            <person name="Bernardo de Carvalho A."/>
            <person name="Caspi A."/>
            <person name="Castrezana S."/>
            <person name="Celniker S.E."/>
            <person name="Chang J.L."/>
            <person name="Chapple C."/>
            <person name="Chatterji S."/>
            <person name="Chinwalla A."/>
            <person name="Civetta A."/>
            <person name="Clifton S.W."/>
            <person name="Comeron J.M."/>
            <person name="Costello J.C."/>
            <person name="Coyne J.A."/>
            <person name="Daub J."/>
            <person name="David R.G."/>
            <person name="Delcher A.L."/>
            <person name="Delehaunty K."/>
            <person name="Do C.B."/>
            <person name="Ebling H."/>
            <person name="Edwards K."/>
            <person name="Eickbush T."/>
            <person name="Evans J.D."/>
            <person name="Filipski A."/>
            <person name="Findeiss S."/>
            <person name="Freyhult E."/>
            <person name="Fulton L."/>
            <person name="Fulton R."/>
            <person name="Garcia A.C."/>
            <person name="Gardiner A."/>
            <person name="Garfield D.A."/>
            <person name="Garvin B.E."/>
            <person name="Gibson G."/>
            <person name="Gilbert D."/>
            <person name="Gnerre S."/>
            <person name="Godfrey J."/>
            <person name="Good R."/>
            <person name="Gotea V."/>
            <person name="Gravely B."/>
            <person name="Greenberg A.J."/>
            <person name="Griffiths-Jones S."/>
            <person name="Gross S."/>
            <person name="Guigo R."/>
            <person name="Gustafson E.A."/>
            <person name="Haerty W."/>
            <person name="Hahn M.W."/>
            <person name="Halligan D.L."/>
            <person name="Halpern A.L."/>
            <person name="Halter G.M."/>
            <person name="Han M.V."/>
            <person name="Heger A."/>
            <person name="Hillier L."/>
            <person name="Hinrichs A.S."/>
            <person name="Holmes I."/>
            <person name="Hoskins R.A."/>
            <person name="Hubisz M.J."/>
            <person name="Hultmark D."/>
            <person name="Huntley M.A."/>
            <person name="Jaffe D.B."/>
            <person name="Jagadeeshan S."/>
            <person name="Jeck W.R."/>
            <person name="Johnson J."/>
            <person name="Jones C.D."/>
            <person name="Jordan W.C."/>
            <person name="Karpen G.H."/>
            <person name="Kataoka E."/>
            <person name="Keightley P.D."/>
            <person name="Kheradpour P."/>
            <person name="Kirkness E.F."/>
            <person name="Koerich L.B."/>
            <person name="Kristiansen K."/>
            <person name="Kudrna D."/>
            <person name="Kulathinal R.J."/>
            <person name="Kumar S."/>
            <person name="Kwok R."/>
            <person name="Lander E."/>
            <person name="Langley C.H."/>
            <person name="Lapoint R."/>
            <person name="Lazzaro B.P."/>
            <person name="Lee S.J."/>
            <person name="Levesque L."/>
            <person name="Li R."/>
            <person name="Lin C.F."/>
            <person name="Lin M.F."/>
            <person name="Lindblad-Toh K."/>
            <person name="Llopart A."/>
            <person name="Long M."/>
            <person name="Low L."/>
            <person name="Lozovsky E."/>
            <person name="Lu J."/>
            <person name="Luo M."/>
            <person name="Machado C.A."/>
            <person name="Makalowski W."/>
            <person name="Marzo M."/>
            <person name="Matsuda M."/>
            <person name="Matzkin L."/>
            <person name="McAllister B."/>
            <person name="McBride C.S."/>
            <person name="McKernan B."/>
            <person name="McKernan K."/>
            <person name="Mendez-Lago M."/>
            <person name="Minx P."/>
            <person name="Mollenhauer M.U."/>
            <person name="Montooth K."/>
            <person name="Mount S.M."/>
            <person name="Mu X."/>
            <person name="Myers E."/>
            <person name="Negre B."/>
            <person name="Newfeld S."/>
            <person name="Nielsen R."/>
            <person name="Noor M.A."/>
            <person name="O'Grady P."/>
            <person name="Pachter L."/>
            <person name="Papaceit M."/>
            <person name="Parisi M.J."/>
            <person name="Parisi M."/>
            <person name="Parts L."/>
            <person name="Pedersen J.S."/>
            <person name="Pesole G."/>
            <person name="Phillippy A.M."/>
            <person name="Ponting C.P."/>
            <person name="Pop M."/>
            <person name="Porcelli D."/>
            <person name="Powell J.R."/>
            <person name="Prohaska S."/>
            <person name="Pruitt K."/>
            <person name="Puig M."/>
            <person name="Quesneville H."/>
            <person name="Ram K.R."/>
            <person name="Rand D."/>
            <person name="Rasmussen M.D."/>
            <person name="Reed L.K."/>
            <person name="Reenan R."/>
            <person name="Reily A."/>
            <person name="Remington K.A."/>
            <person name="Rieger T.T."/>
            <person name="Ritchie M.G."/>
            <person name="Robin C."/>
            <person name="Rogers Y.H."/>
            <person name="Rohde C."/>
            <person name="Rozas J."/>
            <person name="Rubenfield M.J."/>
            <person name="Ruiz A."/>
            <person name="Russo S."/>
            <person name="Salzberg S.L."/>
            <person name="Sanchez-Gracia A."/>
            <person name="Saranga D.J."/>
            <person name="Sato H."/>
            <person name="Schaeffer S.W."/>
            <person name="Schatz M.C."/>
            <person name="Schlenke T."/>
            <person name="Schwartz R."/>
            <person name="Segarra C."/>
            <person name="Singh R.S."/>
            <person name="Sirot L."/>
            <person name="Sirota M."/>
            <person name="Sisneros N.B."/>
            <person name="Smith C.D."/>
            <person name="Smith T.F."/>
            <person name="Spieth J."/>
            <person name="Stage D.E."/>
            <person name="Stark A."/>
            <person name="Stephan W."/>
            <person name="Strausberg R.L."/>
            <person name="Strempel S."/>
            <person name="Sturgill D."/>
            <person name="Sutton G."/>
            <person name="Sutton G.G."/>
            <person name="Tao W."/>
            <person name="Teichmann S."/>
            <person name="Tobari Y.N."/>
            <person name="Tomimura Y."/>
            <person name="Tsolas J.M."/>
            <person name="Valente V.L."/>
            <person name="Venter E."/>
            <person name="Venter J.C."/>
            <person name="Vicario S."/>
            <person name="Vieira F.G."/>
            <person name="Vilella A.J."/>
            <person name="Villasante A."/>
            <person name="Walenz B."/>
            <person name="Wang J."/>
            <person name="Wasserman M."/>
            <person name="Watts T."/>
            <person name="Wilson D."/>
            <person name="Wilson R.K."/>
            <person name="Wing R.A."/>
            <person name="Wolfner M.F."/>
            <person name="Wong A."/>
            <person name="Wong G.K."/>
            <person name="Wu C.I."/>
            <person name="Wu G."/>
            <person name="Yamamoto D."/>
            <person name="Yang H.P."/>
            <person name="Yang S.P."/>
            <person name="Yorke J.A."/>
            <person name="Yoshida K."/>
            <person name="Zdobnov E."/>
            <person name="Zhang P."/>
            <person name="Zhang Y."/>
            <person name="Zimin A.V."/>
            <person name="Baldwin J."/>
            <person name="Abdouelleil A."/>
            <person name="Abdulkadir J."/>
            <person name="Abebe A."/>
            <person name="Abera B."/>
            <person name="Abreu J."/>
            <person name="Acer S.C."/>
            <person name="Aftuck L."/>
            <person name="Alexander A."/>
            <person name="An P."/>
            <person name="Anderson E."/>
            <person name="Anderson S."/>
            <person name="Arachi H."/>
            <person name="Azer M."/>
            <person name="Bachantsang P."/>
            <person name="Barry A."/>
            <person name="Bayul T."/>
            <person name="Berlin A."/>
            <person name="Bessette D."/>
            <person name="Bloom T."/>
            <person name="Blye J."/>
            <person name="Boguslavskiy L."/>
            <person name="Bonnet C."/>
            <person name="Boukhgalter B."/>
            <person name="Bourzgui I."/>
            <person name="Brown A."/>
            <person name="Cahill P."/>
            <person name="Channer S."/>
            <person name="Cheshatsang Y."/>
            <person name="Chuda L."/>
            <person name="Citroen M."/>
            <person name="Collymore A."/>
            <person name="Cooke P."/>
            <person name="Costello M."/>
            <person name="D'Aco K."/>
            <person name="Daza R."/>
            <person name="De Haan G."/>
            <person name="DeGray S."/>
            <person name="DeMaso C."/>
            <person name="Dhargay N."/>
            <person name="Dooley K."/>
            <person name="Dooley E."/>
            <person name="Doricent M."/>
            <person name="Dorje P."/>
            <person name="Dorjee K."/>
            <person name="Dupes A."/>
            <person name="Elong R."/>
            <person name="Falk J."/>
            <person name="Farina A."/>
            <person name="Faro S."/>
            <person name="Ferguson D."/>
            <person name="Fisher S."/>
            <person name="Foley C.D."/>
            <person name="Franke A."/>
            <person name="Friedrich D."/>
            <person name="Gadbois L."/>
            <person name="Gearin G."/>
            <person name="Gearin C.R."/>
            <person name="Giannoukos G."/>
            <person name="Goode T."/>
            <person name="Graham J."/>
            <person name="Grandbois E."/>
            <person name="Grewal S."/>
            <person name="Gyaltsen K."/>
            <person name="Hafez N."/>
            <person name="Hagos B."/>
            <person name="Hall J."/>
            <person name="Henson C."/>
            <person name="Hollinger A."/>
            <person name="Honan T."/>
            <person name="Huard M.D."/>
            <person name="Hughes L."/>
            <person name="Hurhula B."/>
            <person name="Husby M.E."/>
            <person name="Kamat A."/>
            <person name="Kanga B."/>
            <person name="Kashin S."/>
            <person name="Khazanovich D."/>
            <person name="Kisner P."/>
            <person name="Lance K."/>
            <person name="Lara M."/>
            <person name="Lee W."/>
            <person name="Lennon N."/>
            <person name="Letendre F."/>
            <person name="LeVine R."/>
            <person name="Lipovsky A."/>
            <person name="Liu X."/>
            <person name="Liu J."/>
            <person name="Liu S."/>
            <person name="Lokyitsang T."/>
            <person name="Lokyitsang Y."/>
            <person name="Lubonja R."/>
            <person name="Lui A."/>
            <person name="MacDonald P."/>
            <person name="Magnisalis V."/>
            <person name="Maru K."/>
            <person name="Matthews C."/>
            <person name="McCusker W."/>
            <person name="McDonough S."/>
            <person name="Mehta T."/>
            <person name="Meldrim J."/>
            <person name="Meneus L."/>
            <person name="Mihai O."/>
            <person name="Mihalev A."/>
            <person name="Mihova T."/>
            <person name="Mittelman R."/>
            <person name="Mlenga V."/>
            <person name="Montmayeur A."/>
            <person name="Mulrain L."/>
            <person name="Navidi A."/>
            <person name="Naylor J."/>
            <person name="Negash T."/>
            <person name="Nguyen T."/>
            <person name="Nguyen N."/>
            <person name="Nicol R."/>
            <person name="Norbu C."/>
            <person name="Norbu N."/>
            <person name="Novod N."/>
            <person name="O'Neill B."/>
            <person name="Osman S."/>
            <person name="Markiewicz E."/>
            <person name="Oyono O.L."/>
            <person name="Patti C."/>
            <person name="Phunkhang P."/>
            <person name="Pierre F."/>
            <person name="Priest M."/>
            <person name="Raghuraman S."/>
            <person name="Rege F."/>
            <person name="Reyes R."/>
            <person name="Rise C."/>
            <person name="Rogov P."/>
            <person name="Ross K."/>
            <person name="Ryan E."/>
            <person name="Settipalli S."/>
            <person name="Shea T."/>
            <person name="Sherpa N."/>
            <person name="Shi L."/>
            <person name="Shih D."/>
            <person name="Sparrow T."/>
            <person name="Spaulding J."/>
            <person name="Stalker J."/>
            <person name="Stange-Thomann N."/>
            <person name="Stavropoulos S."/>
            <person name="Stone C."/>
            <person name="Strader C."/>
            <person name="Tesfaye S."/>
            <person name="Thomson T."/>
            <person name="Thoulutsang Y."/>
            <person name="Thoulutsang D."/>
            <person name="Topham K."/>
            <person name="Topping I."/>
            <person name="Tsamla T."/>
            <person name="Vassiliev H."/>
            <person name="Vo A."/>
            <person name="Wangchuk T."/>
            <person name="Wangdi T."/>
            <person name="Weiand M."/>
            <person name="Wilkinson J."/>
            <person name="Wilson A."/>
            <person name="Yadav S."/>
            <person name="Young G."/>
            <person name="Yu Q."/>
            <person name="Zembek L."/>
            <person name="Zhong D."/>
            <person name="Zimmer A."/>
            <person name="Zwirko Z."/>
            <person name="Jaffe D.B."/>
            <person name="Alvarez P."/>
            <person name="Brockman W."/>
            <person name="Butler J."/>
            <person name="Chin C."/>
            <person name="Gnerre S."/>
            <person name="Grabherr M."/>
            <person name="Kleber M."/>
            <person name="Mauceli E."/>
            <person name="MacCallum I."/>
        </authorList>
    </citation>
    <scope>NUCLEOTIDE SEQUENCE [LARGE SCALE GENOMIC DNA]</scope>
    <source>
        <strain evidence="12">Tucson 14024-0371.13</strain>
    </source>
</reference>
<dbReference type="GO" id="GO:0005886">
    <property type="term" value="C:plasma membrane"/>
    <property type="evidence" value="ECO:0007669"/>
    <property type="project" value="UniProtKB-SubCell"/>
</dbReference>
<dbReference type="AlphaFoldDB" id="A0A0P8XKQ0"/>